<evidence type="ECO:0000313" key="2">
    <source>
        <dbReference type="Proteomes" id="UP001163735"/>
    </source>
</evidence>
<keyword evidence="1" id="KW-0269">Exonuclease</keyword>
<dbReference type="Proteomes" id="UP001163735">
    <property type="component" value="Segment"/>
</dbReference>
<dbReference type="Gene3D" id="3.40.50.1010">
    <property type="entry name" value="5'-nuclease"/>
    <property type="match status" value="1"/>
</dbReference>
<keyword evidence="1" id="KW-0540">Nuclease</keyword>
<gene>
    <name evidence="1" type="ORF">APT65_00043</name>
</gene>
<name>A0A9E8GAJ3_9CAUD</name>
<protein>
    <submittedName>
        <fullName evidence="1">5'-3' exonuclease</fullName>
    </submittedName>
</protein>
<organism evidence="1 2">
    <name type="scientific">Aeromonas phage APT65</name>
    <dbReference type="NCBI Taxonomy" id="2982914"/>
    <lineage>
        <taxon>Viruses</taxon>
        <taxon>Duplodnaviria</taxon>
        <taxon>Heunggongvirae</taxon>
        <taxon>Uroviricota</taxon>
        <taxon>Caudoviricetes</taxon>
        <taxon>Aquaneticvirus</taxon>
        <taxon>Aquaneticvirus ApT65</taxon>
    </lineage>
</organism>
<dbReference type="GO" id="GO:0004527">
    <property type="term" value="F:exonuclease activity"/>
    <property type="evidence" value="ECO:0007669"/>
    <property type="project" value="UniProtKB-KW"/>
</dbReference>
<accession>A0A9E8GAJ3</accession>
<dbReference type="InterPro" id="IPR029060">
    <property type="entry name" value="PIN-like_dom_sf"/>
</dbReference>
<dbReference type="EMBL" id="OP491958">
    <property type="protein sequence ID" value="UZV39658.1"/>
    <property type="molecule type" value="Genomic_DNA"/>
</dbReference>
<evidence type="ECO:0000313" key="1">
    <source>
        <dbReference type="EMBL" id="UZV39658.1"/>
    </source>
</evidence>
<dbReference type="InterPro" id="IPR036279">
    <property type="entry name" value="5-3_exonuclease_C_sf"/>
</dbReference>
<keyword evidence="2" id="KW-1185">Reference proteome</keyword>
<reference evidence="1" key="1">
    <citation type="submission" date="2022-09" db="EMBL/GenBank/DDBJ databases">
        <authorList>
            <person name="Cebeci A."/>
            <person name="Ture M."/>
            <person name="Alemdag M."/>
            <person name="Altinok I."/>
        </authorList>
    </citation>
    <scope>NUCLEOTIDE SEQUENCE</scope>
</reference>
<sequence length="274" mass="31543">MIVLIDTDLHRYQYGSIMVEHPFLEDQKVPASSRKVLGLVDESIEEIVKATNADSYICVLSGKGNFRNDIAKQQEYKGNRDPSIGRPYHYDNIGNHIIDNHPHIVVDGYEADDWMGITQRSDPSNYCIASRDKDLKTVHGWHYRFACGERQPAIPIHWMTEEESLRFFFHQMLIGDNTDNIPGCGKKEEVIRKGVPSLRRKGVGEKTAIKLLGEETDPNKLLEIISEQYEIVFGSDYKDVMLEQARLLYIGQRPDNLFDWSWICKEQGEVNELL</sequence>
<keyword evidence="1" id="KW-0378">Hydrolase</keyword>
<dbReference type="SUPFAM" id="SSF47807">
    <property type="entry name" value="5' to 3' exonuclease, C-terminal subdomain"/>
    <property type="match status" value="1"/>
</dbReference>
<proteinExistence type="predicted"/>
<dbReference type="Gene3D" id="1.10.150.20">
    <property type="entry name" value="5' to 3' exonuclease, C-terminal subdomain"/>
    <property type="match status" value="1"/>
</dbReference>
<dbReference type="SUPFAM" id="SSF88723">
    <property type="entry name" value="PIN domain-like"/>
    <property type="match status" value="1"/>
</dbReference>